<dbReference type="Proteomes" id="UP000270296">
    <property type="component" value="Unassembled WGS sequence"/>
</dbReference>
<organism evidence="7">
    <name type="scientific">Soboliphyme baturini</name>
    <dbReference type="NCBI Taxonomy" id="241478"/>
    <lineage>
        <taxon>Eukaryota</taxon>
        <taxon>Metazoa</taxon>
        <taxon>Ecdysozoa</taxon>
        <taxon>Nematoda</taxon>
        <taxon>Enoplea</taxon>
        <taxon>Dorylaimia</taxon>
        <taxon>Dioctophymatida</taxon>
        <taxon>Dioctophymatoidea</taxon>
        <taxon>Soboliphymatidae</taxon>
        <taxon>Soboliphyme</taxon>
    </lineage>
</organism>
<dbReference type="InterPro" id="IPR008076">
    <property type="entry name" value="Cyanase"/>
</dbReference>
<dbReference type="CDD" id="cd00559">
    <property type="entry name" value="Cyanase_C"/>
    <property type="match status" value="1"/>
</dbReference>
<sequence length="179" mass="20180">MLRRSLTSLSRGLSTYCFTTLQDLTQKQNFVRRLLSVKEASGLTFDEIASRLGVTNIYCAQLFYNQAQLKEETAKKLRRVVPGLSDSDLEEMGRVPLRCYPAEVLQDPTIYRFYEVITHYGMSLKAVISEKFGDGIMSAIDFNIAVDAAKDENGNNRVVVTLNGKFLPHTEHKDHLGKA</sequence>
<accession>A0A183IRU0</accession>
<dbReference type="PRINTS" id="PR01693">
    <property type="entry name" value="CYANASE"/>
</dbReference>
<dbReference type="NCBIfam" id="TIGR00673">
    <property type="entry name" value="cynS"/>
    <property type="match status" value="1"/>
</dbReference>
<dbReference type="PANTHER" id="PTHR34186:SF2">
    <property type="entry name" value="CYANATE HYDRATASE"/>
    <property type="match status" value="1"/>
</dbReference>
<evidence type="ECO:0000256" key="2">
    <source>
        <dbReference type="ARBA" id="ARBA00023239"/>
    </source>
</evidence>
<comment type="catalytic activity">
    <reaction evidence="3">
        <text>cyanate + hydrogencarbonate + 3 H(+) = NH4(+) + 2 CO2</text>
        <dbReference type="Rhea" id="RHEA:11120"/>
        <dbReference type="ChEBI" id="CHEBI:15378"/>
        <dbReference type="ChEBI" id="CHEBI:16526"/>
        <dbReference type="ChEBI" id="CHEBI:17544"/>
        <dbReference type="ChEBI" id="CHEBI:28938"/>
        <dbReference type="ChEBI" id="CHEBI:29195"/>
        <dbReference type="EC" id="4.2.1.104"/>
    </reaction>
</comment>
<evidence type="ECO:0000259" key="4">
    <source>
        <dbReference type="SMART" id="SM01116"/>
    </source>
</evidence>
<dbReference type="HAMAP" id="MF_00535">
    <property type="entry name" value="Cyanate_hydrat"/>
    <property type="match status" value="1"/>
</dbReference>
<dbReference type="EMBL" id="UZAM01009667">
    <property type="protein sequence ID" value="VDP09789.1"/>
    <property type="molecule type" value="Genomic_DNA"/>
</dbReference>
<dbReference type="SMART" id="SM01116">
    <property type="entry name" value="Cyanate_lyase"/>
    <property type="match status" value="1"/>
</dbReference>
<dbReference type="GO" id="GO:0008824">
    <property type="term" value="F:cyanate hydratase activity"/>
    <property type="evidence" value="ECO:0007669"/>
    <property type="project" value="UniProtKB-UniRule"/>
</dbReference>
<comment type="function">
    <text evidence="1 3">Catalyzes the reaction of cyanate with bicarbonate to produce ammonia and carbon dioxide.</text>
</comment>
<dbReference type="Pfam" id="PF02560">
    <property type="entry name" value="Cyanate_lyase"/>
    <property type="match status" value="1"/>
</dbReference>
<keyword evidence="2 3" id="KW-0456">Lyase</keyword>
<dbReference type="GO" id="GO:0003677">
    <property type="term" value="F:DNA binding"/>
    <property type="evidence" value="ECO:0007669"/>
    <property type="project" value="InterPro"/>
</dbReference>
<gene>
    <name evidence="5" type="ORF">SBAD_LOCUS6337</name>
</gene>
<dbReference type="PANTHER" id="PTHR34186">
    <property type="entry name" value="CYANATE HYDRATASE"/>
    <property type="match status" value="1"/>
</dbReference>
<evidence type="ECO:0000256" key="3">
    <source>
        <dbReference type="HAMAP-Rule" id="MF_03139"/>
    </source>
</evidence>
<dbReference type="AlphaFoldDB" id="A0A183IRU0"/>
<feature type="active site" evidence="3">
    <location>
        <position position="115"/>
    </location>
</feature>
<evidence type="ECO:0000313" key="7">
    <source>
        <dbReference type="WBParaSite" id="SBAD_0000658401-mRNA-1"/>
    </source>
</evidence>
<dbReference type="InterPro" id="IPR036581">
    <property type="entry name" value="Cyanate_lyase_C_sf"/>
</dbReference>
<keyword evidence="6" id="KW-1185">Reference proteome</keyword>
<reference evidence="5 6" key="2">
    <citation type="submission" date="2018-11" db="EMBL/GenBank/DDBJ databases">
        <authorList>
            <consortium name="Pathogen Informatics"/>
        </authorList>
    </citation>
    <scope>NUCLEOTIDE SEQUENCE [LARGE SCALE GENOMIC DNA]</scope>
</reference>
<dbReference type="PIRSF" id="PIRSF001263">
    <property type="entry name" value="Cyanate_hydratas"/>
    <property type="match status" value="1"/>
</dbReference>
<evidence type="ECO:0000256" key="1">
    <source>
        <dbReference type="ARBA" id="ARBA00003561"/>
    </source>
</evidence>
<evidence type="ECO:0000313" key="5">
    <source>
        <dbReference type="EMBL" id="VDP09789.1"/>
    </source>
</evidence>
<proteinExistence type="inferred from homology"/>
<reference evidence="7" key="1">
    <citation type="submission" date="2016-06" db="UniProtKB">
        <authorList>
            <consortium name="WormBaseParasite"/>
        </authorList>
    </citation>
    <scope>IDENTIFICATION</scope>
</reference>
<dbReference type="InterPro" id="IPR010982">
    <property type="entry name" value="Lambda_DNA-bd_dom_sf"/>
</dbReference>
<feature type="active site" evidence="3">
    <location>
        <position position="138"/>
    </location>
</feature>
<name>A0A183IRU0_9BILA</name>
<dbReference type="EC" id="4.2.1.104" evidence="3"/>
<protein>
    <recommendedName>
        <fullName evidence="3">Cyanate hydratase</fullName>
        <shortName evidence="3">Cyanase</shortName>
        <ecNumber evidence="3">4.2.1.104</ecNumber>
    </recommendedName>
    <alternativeName>
        <fullName evidence="3">Cyanate hydrolase</fullName>
    </alternativeName>
    <alternativeName>
        <fullName evidence="3">Cyanate lyase</fullName>
    </alternativeName>
</protein>
<dbReference type="OrthoDB" id="10019422at2759"/>
<evidence type="ECO:0000313" key="6">
    <source>
        <dbReference type="Proteomes" id="UP000270296"/>
    </source>
</evidence>
<dbReference type="InterPro" id="IPR003712">
    <property type="entry name" value="Cyanate_lyase_C"/>
</dbReference>
<feature type="active site" evidence="3">
    <location>
        <position position="112"/>
    </location>
</feature>
<dbReference type="SUPFAM" id="SSF55234">
    <property type="entry name" value="Cyanase C-terminal domain"/>
    <property type="match status" value="1"/>
</dbReference>
<dbReference type="WBParaSite" id="SBAD_0000658401-mRNA-1">
    <property type="protein sequence ID" value="SBAD_0000658401-mRNA-1"/>
    <property type="gene ID" value="SBAD_0000658401"/>
</dbReference>
<dbReference type="Gene3D" id="1.10.260.40">
    <property type="entry name" value="lambda repressor-like DNA-binding domains"/>
    <property type="match status" value="1"/>
</dbReference>
<feature type="domain" description="Cyanate lyase C-terminal" evidence="4">
    <location>
        <begin position="99"/>
        <end position="172"/>
    </location>
</feature>
<dbReference type="SUPFAM" id="SSF47413">
    <property type="entry name" value="lambda repressor-like DNA-binding domains"/>
    <property type="match status" value="1"/>
</dbReference>
<comment type="similarity">
    <text evidence="3">Belongs to the cyanase family.</text>
</comment>
<dbReference type="Gene3D" id="3.30.1160.10">
    <property type="entry name" value="Cyanate lyase, C-terminal domain"/>
    <property type="match status" value="1"/>
</dbReference>